<sequence>MFAKIVLVALALLVVVAAKPQYYTGGYYGDYSGYASGYPGYYGYGSGYANPLSYNAYGGYPGGAYNYGYGYY</sequence>
<keyword evidence="1" id="KW-0732">Signal</keyword>
<feature type="chain" id="PRO_5047480579" evidence="1">
    <location>
        <begin position="19"/>
        <end position="72"/>
    </location>
</feature>
<evidence type="ECO:0000313" key="2">
    <source>
        <dbReference type="EMBL" id="KAG7296082.1"/>
    </source>
</evidence>
<organism evidence="2 3">
    <name type="scientific">Plutella xylostella</name>
    <name type="common">Diamondback moth</name>
    <name type="synonym">Plutella maculipennis</name>
    <dbReference type="NCBI Taxonomy" id="51655"/>
    <lineage>
        <taxon>Eukaryota</taxon>
        <taxon>Metazoa</taxon>
        <taxon>Ecdysozoa</taxon>
        <taxon>Arthropoda</taxon>
        <taxon>Hexapoda</taxon>
        <taxon>Insecta</taxon>
        <taxon>Pterygota</taxon>
        <taxon>Neoptera</taxon>
        <taxon>Endopterygota</taxon>
        <taxon>Lepidoptera</taxon>
        <taxon>Glossata</taxon>
        <taxon>Ditrysia</taxon>
        <taxon>Yponomeutoidea</taxon>
        <taxon>Plutellidae</taxon>
        <taxon>Plutella</taxon>
    </lineage>
</organism>
<comment type="caution">
    <text evidence="2">The sequence shown here is derived from an EMBL/GenBank/DDBJ whole genome shotgun (WGS) entry which is preliminary data.</text>
</comment>
<feature type="signal peptide" evidence="1">
    <location>
        <begin position="1"/>
        <end position="18"/>
    </location>
</feature>
<reference evidence="2 3" key="1">
    <citation type="submission" date="2021-06" db="EMBL/GenBank/DDBJ databases">
        <title>A haploid diamondback moth (Plutella xylostella L.) genome assembly resolves 31 chromosomes and identifies a diamide resistance mutation.</title>
        <authorList>
            <person name="Ward C.M."/>
            <person name="Perry K.D."/>
            <person name="Baker G."/>
            <person name="Powis K."/>
            <person name="Heckel D.G."/>
            <person name="Baxter S.W."/>
        </authorList>
    </citation>
    <scope>NUCLEOTIDE SEQUENCE [LARGE SCALE GENOMIC DNA]</scope>
    <source>
        <strain evidence="2 3">LV</strain>
        <tissue evidence="2">Single pupa</tissue>
    </source>
</reference>
<evidence type="ECO:0000256" key="1">
    <source>
        <dbReference type="SAM" id="SignalP"/>
    </source>
</evidence>
<keyword evidence="3" id="KW-1185">Reference proteome</keyword>
<evidence type="ECO:0000313" key="3">
    <source>
        <dbReference type="Proteomes" id="UP000823941"/>
    </source>
</evidence>
<name>A0ABQ7PSY4_PLUXY</name>
<dbReference type="Proteomes" id="UP000823941">
    <property type="component" value="Chromosome 29"/>
</dbReference>
<accession>A0ABQ7PSY4</accession>
<protein>
    <submittedName>
        <fullName evidence="2">Uncharacterized protein</fullName>
    </submittedName>
</protein>
<proteinExistence type="predicted"/>
<dbReference type="EMBL" id="JAHIBW010000029">
    <property type="protein sequence ID" value="KAG7296082.1"/>
    <property type="molecule type" value="Genomic_DNA"/>
</dbReference>
<gene>
    <name evidence="2" type="ORF">JYU34_021178</name>
</gene>